<evidence type="ECO:0000256" key="8">
    <source>
        <dbReference type="ARBA" id="ARBA00023315"/>
    </source>
</evidence>
<dbReference type="EMBL" id="BAABWD010000001">
    <property type="protein sequence ID" value="GAA6131265.1"/>
    <property type="molecule type" value="Genomic_DNA"/>
</dbReference>
<feature type="transmembrane region" description="Helical" evidence="9">
    <location>
        <begin position="212"/>
        <end position="235"/>
    </location>
</feature>
<dbReference type="InterPro" id="IPR045378">
    <property type="entry name" value="LNT_N"/>
</dbReference>
<feature type="transmembrane region" description="Helical" evidence="9">
    <location>
        <begin position="141"/>
        <end position="160"/>
    </location>
</feature>
<organism evidence="11 12">
    <name type="scientific">Halopseudomonas sabulinigri</name>
    <dbReference type="NCBI Taxonomy" id="472181"/>
    <lineage>
        <taxon>Bacteria</taxon>
        <taxon>Pseudomonadati</taxon>
        <taxon>Pseudomonadota</taxon>
        <taxon>Gammaproteobacteria</taxon>
        <taxon>Pseudomonadales</taxon>
        <taxon>Pseudomonadaceae</taxon>
        <taxon>Halopseudomonas</taxon>
    </lineage>
</organism>
<evidence type="ECO:0000256" key="6">
    <source>
        <dbReference type="ARBA" id="ARBA00022989"/>
    </source>
</evidence>
<comment type="similarity">
    <text evidence="2 9">Belongs to the CN hydrolase family. Apolipoprotein N-acyltransferase subfamily.</text>
</comment>
<feature type="transmembrane region" description="Helical" evidence="9">
    <location>
        <begin position="180"/>
        <end position="200"/>
    </location>
</feature>
<comment type="catalytic activity">
    <reaction evidence="9">
        <text>N-terminal S-1,2-diacyl-sn-glyceryl-L-cysteinyl-[lipoprotein] + a glycerophospholipid = N-acyl-S-1,2-diacyl-sn-glyceryl-L-cysteinyl-[lipoprotein] + a 2-acyl-sn-glycero-3-phospholipid + H(+)</text>
        <dbReference type="Rhea" id="RHEA:48228"/>
        <dbReference type="Rhea" id="RHEA-COMP:14681"/>
        <dbReference type="Rhea" id="RHEA-COMP:14684"/>
        <dbReference type="ChEBI" id="CHEBI:15378"/>
        <dbReference type="ChEBI" id="CHEBI:136912"/>
        <dbReference type="ChEBI" id="CHEBI:140656"/>
        <dbReference type="ChEBI" id="CHEBI:140657"/>
        <dbReference type="ChEBI" id="CHEBI:140660"/>
        <dbReference type="EC" id="2.3.1.269"/>
    </reaction>
</comment>
<evidence type="ECO:0000256" key="3">
    <source>
        <dbReference type="ARBA" id="ARBA00022475"/>
    </source>
</evidence>
<evidence type="ECO:0000256" key="4">
    <source>
        <dbReference type="ARBA" id="ARBA00022679"/>
    </source>
</evidence>
<dbReference type="InterPro" id="IPR004563">
    <property type="entry name" value="Apolipo_AcylTrfase"/>
</dbReference>
<evidence type="ECO:0000256" key="9">
    <source>
        <dbReference type="HAMAP-Rule" id="MF_01148"/>
    </source>
</evidence>
<evidence type="ECO:0000313" key="12">
    <source>
        <dbReference type="Proteomes" id="UP001486808"/>
    </source>
</evidence>
<keyword evidence="5 9" id="KW-0812">Transmembrane</keyword>
<feature type="transmembrane region" description="Helical" evidence="9">
    <location>
        <begin position="49"/>
        <end position="65"/>
    </location>
</feature>
<evidence type="ECO:0000256" key="5">
    <source>
        <dbReference type="ARBA" id="ARBA00022692"/>
    </source>
</evidence>
<comment type="function">
    <text evidence="9">Catalyzes the phospholipid dependent N-acylation of the N-terminal cysteine of apolipoprotein, the last step in lipoprotein maturation.</text>
</comment>
<evidence type="ECO:0000256" key="2">
    <source>
        <dbReference type="ARBA" id="ARBA00010065"/>
    </source>
</evidence>
<dbReference type="Proteomes" id="UP001486808">
    <property type="component" value="Unassembled WGS sequence"/>
</dbReference>
<name>A0ABP9ZP70_9GAMM</name>
<protein>
    <recommendedName>
        <fullName evidence="9">Apolipoprotein N-acyltransferase</fullName>
        <shortName evidence="9">ALP N-acyltransferase</shortName>
        <ecNumber evidence="9">2.3.1.269</ecNumber>
    </recommendedName>
</protein>
<keyword evidence="7 9" id="KW-0472">Membrane</keyword>
<keyword evidence="12" id="KW-1185">Reference proteome</keyword>
<dbReference type="Pfam" id="PF20154">
    <property type="entry name" value="LNT_N"/>
    <property type="match status" value="1"/>
</dbReference>
<proteinExistence type="inferred from homology"/>
<comment type="pathway">
    <text evidence="9">Protein modification; lipoprotein biosynthesis (N-acyl transfer).</text>
</comment>
<sequence length="545" mass="60772">MSPFDTPSATLTTQSLLPAERARSLAWSTRALLAVVSGLMMYAPWVNPMLFWTGWLAGVPLLYALRDSRLPTAFLLGWLAGVLCFAGASHWMIDFMIHLKGLSWLVSAFLASLFWLYTGLAVGFACLLYRWCSLRLPRWDLLSFPLVVVVVMAVFPQLFVTDFAEGQVRFLVALQGVDLIGAQGLNFIMLLFSVLLFQLLQAQHAQDRAAALGMSAAAAVILLWFAYGFYALAYWDSQVRNWETRRIGLVQPNDAPTRRIPAPREGFTRESPEEMVASRRLAKAGAQWVAWPEARYKGYYDMFTVRQGYAKEVGNWGVPLFFHDVENRWISAEKVSFNTVAWLDGEGQLVGQYRKVKRMPFGEYLPEFFQLPGVGQITRLFMGDYLRPVGAGSEHQVFSVGDMRVIPKVCYETAFPQFVAQSIGQDAGGKLLLFLSQDNWFGETSQPFQHRDMSIVRGVENRVPMVHLINNGPSVATAPSGRVVASTQAFSRAERLVDMPFDAQTGGSFYSRHAVGVQRGLYAALGLLLLAGLLSGRGKRRQCSG</sequence>
<feature type="transmembrane region" description="Helical" evidence="9">
    <location>
        <begin position="105"/>
        <end position="129"/>
    </location>
</feature>
<feature type="domain" description="CN hydrolase" evidence="10">
    <location>
        <begin position="245"/>
        <end position="501"/>
    </location>
</feature>
<dbReference type="NCBIfam" id="TIGR00546">
    <property type="entry name" value="lnt"/>
    <property type="match status" value="1"/>
</dbReference>
<dbReference type="InterPro" id="IPR036526">
    <property type="entry name" value="C-N_Hydrolase_sf"/>
</dbReference>
<dbReference type="RefSeq" id="WP_353387746.1">
    <property type="nucleotide sequence ID" value="NZ_BAABWD010000001.1"/>
</dbReference>
<dbReference type="SUPFAM" id="SSF56317">
    <property type="entry name" value="Carbon-nitrogen hydrolase"/>
    <property type="match status" value="1"/>
</dbReference>
<evidence type="ECO:0000256" key="7">
    <source>
        <dbReference type="ARBA" id="ARBA00023136"/>
    </source>
</evidence>
<dbReference type="EC" id="2.3.1.269" evidence="9"/>
<dbReference type="Gene3D" id="3.60.110.10">
    <property type="entry name" value="Carbon-nitrogen hydrolase"/>
    <property type="match status" value="1"/>
</dbReference>
<dbReference type="Pfam" id="PF00795">
    <property type="entry name" value="CN_hydrolase"/>
    <property type="match status" value="1"/>
</dbReference>
<dbReference type="PROSITE" id="PS50263">
    <property type="entry name" value="CN_HYDROLASE"/>
    <property type="match status" value="1"/>
</dbReference>
<comment type="subcellular location">
    <subcellularLocation>
        <location evidence="1 9">Cell membrane</location>
        <topology evidence="1 9">Multi-pass membrane protein</topology>
    </subcellularLocation>
</comment>
<keyword evidence="8 9" id="KW-0012">Acyltransferase</keyword>
<dbReference type="HAMAP" id="MF_01148">
    <property type="entry name" value="Lnt"/>
    <property type="match status" value="1"/>
</dbReference>
<evidence type="ECO:0000259" key="10">
    <source>
        <dbReference type="PROSITE" id="PS50263"/>
    </source>
</evidence>
<keyword evidence="3 9" id="KW-1003">Cell membrane</keyword>
<evidence type="ECO:0000313" key="11">
    <source>
        <dbReference type="EMBL" id="GAA6131265.1"/>
    </source>
</evidence>
<dbReference type="PANTHER" id="PTHR38686">
    <property type="entry name" value="APOLIPOPROTEIN N-ACYLTRANSFERASE"/>
    <property type="match status" value="1"/>
</dbReference>
<feature type="transmembrane region" description="Helical" evidence="9">
    <location>
        <begin position="72"/>
        <end position="93"/>
    </location>
</feature>
<keyword evidence="6 9" id="KW-1133">Transmembrane helix</keyword>
<dbReference type="PANTHER" id="PTHR38686:SF1">
    <property type="entry name" value="APOLIPOPROTEIN N-ACYLTRANSFERASE"/>
    <property type="match status" value="1"/>
</dbReference>
<dbReference type="InterPro" id="IPR003010">
    <property type="entry name" value="C-N_Hydrolase"/>
</dbReference>
<reference evidence="11 12" key="1">
    <citation type="submission" date="2024-04" db="EMBL/GenBank/DDBJ databases">
        <title>Draft genome sequence of Halopseudomonas sabulinigri NBRC 116187.</title>
        <authorList>
            <person name="Miyakawa T."/>
            <person name="Kusuya Y."/>
            <person name="Miura T."/>
        </authorList>
    </citation>
    <scope>NUCLEOTIDE SEQUENCE [LARGE SCALE GENOMIC DNA]</scope>
    <source>
        <strain evidence="11 12">4NH20-0042</strain>
    </source>
</reference>
<gene>
    <name evidence="11" type="primary">lnt_2</name>
    <name evidence="9" type="synonym">lnt</name>
    <name evidence="11" type="ORF">NBRC116187_16250</name>
</gene>
<accession>A0ABP9ZP70</accession>
<evidence type="ECO:0000256" key="1">
    <source>
        <dbReference type="ARBA" id="ARBA00004651"/>
    </source>
</evidence>
<comment type="caution">
    <text evidence="11">The sequence shown here is derived from an EMBL/GenBank/DDBJ whole genome shotgun (WGS) entry which is preliminary data.</text>
</comment>
<keyword evidence="4 9" id="KW-0808">Transferase</keyword>